<keyword evidence="5" id="KW-1185">Reference proteome</keyword>
<comment type="similarity">
    <text evidence="1 2">Belongs to the allantoicase family.</text>
</comment>
<dbReference type="NCBIfam" id="TIGR02961">
    <property type="entry name" value="allantoicase"/>
    <property type="match status" value="1"/>
</dbReference>
<proteinExistence type="inferred from homology"/>
<dbReference type="GO" id="GO:0004037">
    <property type="term" value="F:allantoicase activity"/>
    <property type="evidence" value="ECO:0007669"/>
    <property type="project" value="UniProtKB-UniRule"/>
</dbReference>
<dbReference type="SUPFAM" id="SSF49785">
    <property type="entry name" value="Galactose-binding domain-like"/>
    <property type="match status" value="2"/>
</dbReference>
<dbReference type="Pfam" id="PF03561">
    <property type="entry name" value="Allantoicase"/>
    <property type="match status" value="2"/>
</dbReference>
<evidence type="ECO:0000313" key="5">
    <source>
        <dbReference type="Proteomes" id="UP000610846"/>
    </source>
</evidence>
<evidence type="ECO:0000313" key="4">
    <source>
        <dbReference type="EMBL" id="MBD8080459.1"/>
    </source>
</evidence>
<dbReference type="GO" id="GO:0000256">
    <property type="term" value="P:allantoin catabolic process"/>
    <property type="evidence" value="ECO:0007669"/>
    <property type="project" value="UniProtKB-UniRule"/>
</dbReference>
<dbReference type="HAMAP" id="MF_00813">
    <property type="entry name" value="Allantoicase"/>
    <property type="match status" value="1"/>
</dbReference>
<dbReference type="Proteomes" id="UP000610846">
    <property type="component" value="Unassembled WGS sequence"/>
</dbReference>
<dbReference type="EC" id="3.5.3.4" evidence="2"/>
<dbReference type="PANTHER" id="PTHR12045:SF3">
    <property type="entry name" value="INACTIVE ALLANTOICASE-RELATED"/>
    <property type="match status" value="1"/>
</dbReference>
<sequence length="366" mass="39568">MSHVPTPLAAFQALPDLASRALGGSVVWASDELFAQRENLIRPGAPAFDVNEFGHKGKVYDGWETRRRRDGLESDAAIVRLGAAGIVHGVVVDTAWFRGNYPPYVSVEATSVEGYPSVDELHDASWTTIVAKQDAEGDAPNVYEVTDRTRWTHVRLTIYPDGGVARFRVHGEVVPDPRFLAGTIDLVAAENGGRLVETSDAFYSSPGNIILPGKAAHMGEGWENARRRGPGNDFAVFALAQRGVVRHVEVDTTYYVGNAPGAVRLQVHDAGPVPAEGAGLDDGAPSGPWSDVLPKADVRADTRHRHVIEGAPAATHLRLDVYPDGGLSRLRVWGELTPEDLAAARLRWWESLPQAHRDQVPGEAPA</sequence>
<dbReference type="AlphaFoldDB" id="A0A927J1Z4"/>
<protein>
    <recommendedName>
        <fullName evidence="2">Probable allantoicase</fullName>
        <ecNumber evidence="2">3.5.3.4</ecNumber>
    </recommendedName>
    <alternativeName>
        <fullName evidence="2">Allantoate amidinohydrolase</fullName>
    </alternativeName>
</protein>
<dbReference type="PANTHER" id="PTHR12045">
    <property type="entry name" value="ALLANTOICASE"/>
    <property type="match status" value="1"/>
</dbReference>
<reference evidence="4" key="1">
    <citation type="journal article" date="2018" name="Curr. Microbiol.">
        <title>Cellulosimicrobium arenosum sp. nov., Isolated from Marine Sediment Sand.</title>
        <authorList>
            <person name="Oh M."/>
            <person name="Kim J.H."/>
            <person name="Yoon J.H."/>
            <person name="Schumann P."/>
            <person name="Kim W."/>
        </authorList>
    </citation>
    <scope>NUCLEOTIDE SEQUENCE</scope>
    <source>
        <strain evidence="4">KCTC 49039</strain>
    </source>
</reference>
<dbReference type="InterPro" id="IPR005164">
    <property type="entry name" value="Allantoicase"/>
</dbReference>
<evidence type="ECO:0000256" key="2">
    <source>
        <dbReference type="HAMAP-Rule" id="MF_00813"/>
    </source>
</evidence>
<dbReference type="Gene3D" id="2.60.120.260">
    <property type="entry name" value="Galactose-binding domain-like"/>
    <property type="match status" value="2"/>
</dbReference>
<evidence type="ECO:0000256" key="1">
    <source>
        <dbReference type="ARBA" id="ARBA00009242"/>
    </source>
</evidence>
<reference evidence="4" key="2">
    <citation type="submission" date="2020-09" db="EMBL/GenBank/DDBJ databases">
        <authorList>
            <person name="Yu Y."/>
        </authorList>
    </citation>
    <scope>NUCLEOTIDE SEQUENCE</scope>
    <source>
        <strain evidence="4">KCTC 49039</strain>
    </source>
</reference>
<dbReference type="InterPro" id="IPR008979">
    <property type="entry name" value="Galactose-bd-like_sf"/>
</dbReference>
<comment type="catalytic activity">
    <reaction evidence="2">
        <text>allantoate + H2O = (S)-ureidoglycolate + urea</text>
        <dbReference type="Rhea" id="RHEA:11016"/>
        <dbReference type="ChEBI" id="CHEBI:15377"/>
        <dbReference type="ChEBI" id="CHEBI:16199"/>
        <dbReference type="ChEBI" id="CHEBI:17536"/>
        <dbReference type="ChEBI" id="CHEBI:57296"/>
        <dbReference type="EC" id="3.5.3.4"/>
    </reaction>
</comment>
<dbReference type="PIRSF" id="PIRSF016516">
    <property type="entry name" value="Allantoicase"/>
    <property type="match status" value="1"/>
</dbReference>
<comment type="pathway">
    <text evidence="2">Nitrogen metabolism; (S)-allantoin degradation; (S)-ureidoglycolate from allantoate (aminidohydrolase route): step 1/1.</text>
</comment>
<comment type="caution">
    <text evidence="4">The sequence shown here is derived from an EMBL/GenBank/DDBJ whole genome shotgun (WGS) entry which is preliminary data.</text>
</comment>
<feature type="domain" description="Allantoicase" evidence="3">
    <location>
        <begin position="23"/>
        <end position="173"/>
    </location>
</feature>
<accession>A0A927J1Z4</accession>
<organism evidence="4 5">
    <name type="scientific">Cellulosimicrobium arenosum</name>
    <dbReference type="NCBI Taxonomy" id="2708133"/>
    <lineage>
        <taxon>Bacteria</taxon>
        <taxon>Bacillati</taxon>
        <taxon>Actinomycetota</taxon>
        <taxon>Actinomycetes</taxon>
        <taxon>Micrococcales</taxon>
        <taxon>Promicromonosporaceae</taxon>
        <taxon>Cellulosimicrobium</taxon>
    </lineage>
</organism>
<dbReference type="EMBL" id="JACYHB010000015">
    <property type="protein sequence ID" value="MBD8080459.1"/>
    <property type="molecule type" value="Genomic_DNA"/>
</dbReference>
<evidence type="ECO:0000259" key="3">
    <source>
        <dbReference type="Pfam" id="PF03561"/>
    </source>
</evidence>
<gene>
    <name evidence="2" type="primary">alc</name>
    <name evidence="4" type="ORF">IF651_15505</name>
</gene>
<name>A0A927J1Z4_9MICO</name>
<dbReference type="InterPro" id="IPR015908">
    <property type="entry name" value="Allantoicase_dom"/>
</dbReference>
<keyword evidence="2" id="KW-0659">Purine metabolism</keyword>
<dbReference type="RefSeq" id="WP_191830037.1">
    <property type="nucleotide sequence ID" value="NZ_JACYHB010000015.1"/>
</dbReference>
<keyword evidence="2 4" id="KW-0378">Hydrolase</keyword>
<dbReference type="GO" id="GO:0006144">
    <property type="term" value="P:purine nucleobase metabolic process"/>
    <property type="evidence" value="ECO:0007669"/>
    <property type="project" value="UniProtKB-KW"/>
</dbReference>
<feature type="domain" description="Allantoicase" evidence="3">
    <location>
        <begin position="192"/>
        <end position="336"/>
    </location>
</feature>